<proteinExistence type="predicted"/>
<reference evidence="1 2" key="1">
    <citation type="submission" date="2019-10" db="EMBL/GenBank/DDBJ databases">
        <title>Actinomadura rubteroloni sp. nov. and Actinomadura macrotermitis sp. nov., isolated from the gut of fungus growing-termite Macrotermes natalensis.</title>
        <authorList>
            <person name="Benndorf R."/>
            <person name="Martin K."/>
            <person name="Kuefner M."/>
            <person name="De Beer W."/>
            <person name="Kaster A.-K."/>
            <person name="Vollmers J."/>
            <person name="Poulsen M."/>
            <person name="Beemelmanns C."/>
        </authorList>
    </citation>
    <scope>NUCLEOTIDE SEQUENCE [LARGE SCALE GENOMIC DNA]</scope>
    <source>
        <strain evidence="1 2">RB68</strain>
    </source>
</reference>
<dbReference type="Proteomes" id="UP000487268">
    <property type="component" value="Unassembled WGS sequence"/>
</dbReference>
<keyword evidence="2" id="KW-1185">Reference proteome</keyword>
<organism evidence="1 2">
    <name type="scientific">Actinomadura macrotermitis</name>
    <dbReference type="NCBI Taxonomy" id="2585200"/>
    <lineage>
        <taxon>Bacteria</taxon>
        <taxon>Bacillati</taxon>
        <taxon>Actinomycetota</taxon>
        <taxon>Actinomycetes</taxon>
        <taxon>Streptosporangiales</taxon>
        <taxon>Thermomonosporaceae</taxon>
        <taxon>Actinomadura</taxon>
    </lineage>
</organism>
<sequence length="89" mass="9720">MSDPGDPWRVEFHAAADIETIGLAPGPFKALVTALREVARDPWTAGRPSASGDGPAWRWISWGDGYGVAEYYISPDSNLVTVYRVVWIG</sequence>
<evidence type="ECO:0008006" key="3">
    <source>
        <dbReference type="Google" id="ProtNLM"/>
    </source>
</evidence>
<protein>
    <recommendedName>
        <fullName evidence="3">Type II toxin-antitoxin system RelE/ParE family toxin</fullName>
    </recommendedName>
</protein>
<dbReference type="RefSeq" id="WP_153542290.1">
    <property type="nucleotide sequence ID" value="NZ_WEGH01000009.1"/>
</dbReference>
<name>A0A7K0C8U2_9ACTN</name>
<evidence type="ECO:0000313" key="2">
    <source>
        <dbReference type="Proteomes" id="UP000487268"/>
    </source>
</evidence>
<accession>A0A7K0C8U2</accession>
<gene>
    <name evidence="1" type="ORF">ACRB68_80190</name>
</gene>
<dbReference type="AlphaFoldDB" id="A0A7K0C8U2"/>
<dbReference type="EMBL" id="WEGH01000009">
    <property type="protein sequence ID" value="MQY09889.1"/>
    <property type="molecule type" value="Genomic_DNA"/>
</dbReference>
<comment type="caution">
    <text evidence="1">The sequence shown here is derived from an EMBL/GenBank/DDBJ whole genome shotgun (WGS) entry which is preliminary data.</text>
</comment>
<evidence type="ECO:0000313" key="1">
    <source>
        <dbReference type="EMBL" id="MQY09889.1"/>
    </source>
</evidence>
<dbReference type="OrthoDB" id="3537309at2"/>